<keyword evidence="9" id="KW-0675">Receptor</keyword>
<keyword evidence="4 11" id="KW-0812">Transmembrane</keyword>
<evidence type="ECO:0000256" key="1">
    <source>
        <dbReference type="ARBA" id="ARBA00004651"/>
    </source>
</evidence>
<protein>
    <submittedName>
        <fullName evidence="14">Olfactory receptor 1G1-like</fullName>
    </submittedName>
</protein>
<feature type="transmembrane region" description="Helical" evidence="11">
    <location>
        <begin position="130"/>
        <end position="155"/>
    </location>
</feature>
<keyword evidence="13" id="KW-1185">Reference proteome</keyword>
<dbReference type="PRINTS" id="PR00245">
    <property type="entry name" value="OLFACTORYR"/>
</dbReference>
<dbReference type="InterPro" id="IPR000725">
    <property type="entry name" value="Olfact_rcpt"/>
</dbReference>
<dbReference type="FunCoup" id="A0A1S3GC01">
    <property type="interactions" value="730"/>
</dbReference>
<dbReference type="GO" id="GO:0004984">
    <property type="term" value="F:olfactory receptor activity"/>
    <property type="evidence" value="ECO:0007669"/>
    <property type="project" value="InterPro"/>
</dbReference>
<dbReference type="FunFam" id="1.20.1070.10:FF:000009">
    <property type="entry name" value="Olfactory receptor"/>
    <property type="match status" value="1"/>
</dbReference>
<evidence type="ECO:0000256" key="9">
    <source>
        <dbReference type="ARBA" id="ARBA00023170"/>
    </source>
</evidence>
<proteinExistence type="predicted"/>
<feature type="transmembrane region" description="Helical" evidence="11">
    <location>
        <begin position="24"/>
        <end position="46"/>
    </location>
</feature>
<gene>
    <name evidence="14" type="primary">LOC105996113</name>
</gene>
<dbReference type="RefSeq" id="XP_012885547.1">
    <property type="nucleotide sequence ID" value="XM_013030093.1"/>
</dbReference>
<dbReference type="InterPro" id="IPR000276">
    <property type="entry name" value="GPCR_Rhodpsn"/>
</dbReference>
<dbReference type="Pfam" id="PF13853">
    <property type="entry name" value="7tm_4"/>
    <property type="match status" value="1"/>
</dbReference>
<dbReference type="GeneID" id="105996113"/>
<evidence type="ECO:0000256" key="11">
    <source>
        <dbReference type="SAM" id="Phobius"/>
    </source>
</evidence>
<evidence type="ECO:0000256" key="6">
    <source>
        <dbReference type="ARBA" id="ARBA00022989"/>
    </source>
</evidence>
<accession>A0A1S3GC01</accession>
<evidence type="ECO:0000313" key="13">
    <source>
        <dbReference type="Proteomes" id="UP000081671"/>
    </source>
</evidence>
<keyword evidence="3" id="KW-0716">Sensory transduction</keyword>
<feature type="transmembrane region" description="Helical" evidence="11">
    <location>
        <begin position="271"/>
        <end position="290"/>
    </location>
</feature>
<dbReference type="SUPFAM" id="SSF81321">
    <property type="entry name" value="Family A G protein-coupled receptor-like"/>
    <property type="match status" value="1"/>
</dbReference>
<organism evidence="13 14">
    <name type="scientific">Dipodomys ordii</name>
    <name type="common">Ord's kangaroo rat</name>
    <dbReference type="NCBI Taxonomy" id="10020"/>
    <lineage>
        <taxon>Eukaryota</taxon>
        <taxon>Metazoa</taxon>
        <taxon>Chordata</taxon>
        <taxon>Craniata</taxon>
        <taxon>Vertebrata</taxon>
        <taxon>Euteleostomi</taxon>
        <taxon>Mammalia</taxon>
        <taxon>Eutheria</taxon>
        <taxon>Euarchontoglires</taxon>
        <taxon>Glires</taxon>
        <taxon>Rodentia</taxon>
        <taxon>Castorimorpha</taxon>
        <taxon>Heteromyidae</taxon>
        <taxon>Dipodomyinae</taxon>
        <taxon>Dipodomys</taxon>
    </lineage>
</organism>
<keyword evidence="7" id="KW-0297">G-protein coupled receptor</keyword>
<dbReference type="Proteomes" id="UP000081671">
    <property type="component" value="Unplaced"/>
</dbReference>
<dbReference type="GO" id="GO:0005886">
    <property type="term" value="C:plasma membrane"/>
    <property type="evidence" value="ECO:0007669"/>
    <property type="project" value="UniProtKB-SubCell"/>
</dbReference>
<dbReference type="Gene3D" id="1.20.1070.10">
    <property type="entry name" value="Rhodopsin 7-helix transmembrane proteins"/>
    <property type="match status" value="1"/>
</dbReference>
<dbReference type="InParanoid" id="A0A1S3GC01"/>
<feature type="transmembrane region" description="Helical" evidence="11">
    <location>
        <begin position="99"/>
        <end position="118"/>
    </location>
</feature>
<keyword evidence="8 11" id="KW-0472">Membrane</keyword>
<evidence type="ECO:0000313" key="14">
    <source>
        <dbReference type="RefSeq" id="XP_012885547.1"/>
    </source>
</evidence>
<dbReference type="InterPro" id="IPR017452">
    <property type="entry name" value="GPCR_Rhodpsn_7TM"/>
</dbReference>
<dbReference type="PROSITE" id="PS50262">
    <property type="entry name" value="G_PROTEIN_RECEP_F1_2"/>
    <property type="match status" value="1"/>
</dbReference>
<evidence type="ECO:0000259" key="12">
    <source>
        <dbReference type="PROSITE" id="PS50262"/>
    </source>
</evidence>
<comment type="subcellular location">
    <subcellularLocation>
        <location evidence="1">Cell membrane</location>
        <topology evidence="1">Multi-pass membrane protein</topology>
    </subcellularLocation>
</comment>
<dbReference type="KEGG" id="dord:105996113"/>
<dbReference type="OrthoDB" id="9534516at2759"/>
<sequence>MKIGNHTRVLEFFLLGFSEEQQNFLFGIFLTIYLVTVAGNSLIILAIGSDPHLHTPMYFFLANFSLTDLCLSSTTIPRMLTSIQAHSNTIPYAGCLSQIHFFLWFIGLDVFLLAVMAYDRLVAICYPLHYTLVMSARCCILLVVVSLILAFSYSLTHTILLAQLSFCMDNTIPHFFCDLLPLLKLSCSSTYANQCVLMYWGGALTILIPLLIIISYVRIMAAIMKVPSAGGKWKTFSTCGSHLSAVCLFYVSAIGVYFIPSASDSVNKDKIAAVMYAVVTPMLNPFIYSLRNKDMKGALGRLLSRRALRSS</sequence>
<evidence type="ECO:0000256" key="2">
    <source>
        <dbReference type="ARBA" id="ARBA00022475"/>
    </source>
</evidence>
<keyword evidence="10" id="KW-0807">Transducer</keyword>
<evidence type="ECO:0000256" key="7">
    <source>
        <dbReference type="ARBA" id="ARBA00023040"/>
    </source>
</evidence>
<dbReference type="PRINTS" id="PR00237">
    <property type="entry name" value="GPCRRHODOPSN"/>
</dbReference>
<evidence type="ECO:0000256" key="3">
    <source>
        <dbReference type="ARBA" id="ARBA00022606"/>
    </source>
</evidence>
<name>A0A1S3GC01_DIPOR</name>
<reference evidence="14" key="1">
    <citation type="submission" date="2025-08" db="UniProtKB">
        <authorList>
            <consortium name="RefSeq"/>
        </authorList>
    </citation>
    <scope>IDENTIFICATION</scope>
    <source>
        <tissue evidence="14">Kidney</tissue>
    </source>
</reference>
<keyword evidence="6 11" id="KW-1133">Transmembrane helix</keyword>
<feature type="domain" description="G-protein coupled receptors family 1 profile" evidence="12">
    <location>
        <begin position="39"/>
        <end position="288"/>
    </location>
</feature>
<evidence type="ECO:0000256" key="5">
    <source>
        <dbReference type="ARBA" id="ARBA00022725"/>
    </source>
</evidence>
<dbReference type="GO" id="GO:0004930">
    <property type="term" value="F:G protein-coupled receptor activity"/>
    <property type="evidence" value="ECO:0007669"/>
    <property type="project" value="UniProtKB-KW"/>
</dbReference>
<evidence type="ECO:0000256" key="4">
    <source>
        <dbReference type="ARBA" id="ARBA00022692"/>
    </source>
</evidence>
<feature type="transmembrane region" description="Helical" evidence="11">
    <location>
        <begin position="240"/>
        <end position="259"/>
    </location>
</feature>
<keyword evidence="5" id="KW-0552">Olfaction</keyword>
<evidence type="ECO:0000256" key="8">
    <source>
        <dbReference type="ARBA" id="ARBA00023136"/>
    </source>
</evidence>
<dbReference type="PANTHER" id="PTHR48001">
    <property type="entry name" value="OLFACTORY RECEPTOR"/>
    <property type="match status" value="1"/>
</dbReference>
<evidence type="ECO:0000256" key="10">
    <source>
        <dbReference type="ARBA" id="ARBA00023224"/>
    </source>
</evidence>
<dbReference type="AlphaFoldDB" id="A0A1S3GC01"/>
<dbReference type="CDD" id="cd15918">
    <property type="entry name" value="7tmA_OR1_7-like"/>
    <property type="match status" value="1"/>
</dbReference>
<keyword evidence="2" id="KW-1003">Cell membrane</keyword>
<feature type="transmembrane region" description="Helical" evidence="11">
    <location>
        <begin position="198"/>
        <end position="219"/>
    </location>
</feature>